<proteinExistence type="predicted"/>
<evidence type="ECO:0000313" key="2">
    <source>
        <dbReference type="Proteomes" id="UP001162992"/>
    </source>
</evidence>
<dbReference type="EMBL" id="CM055104">
    <property type="protein sequence ID" value="KAJ7532764.1"/>
    <property type="molecule type" value="Genomic_DNA"/>
</dbReference>
<evidence type="ECO:0000313" key="1">
    <source>
        <dbReference type="EMBL" id="KAJ7532764.1"/>
    </source>
</evidence>
<reference evidence="2" key="1">
    <citation type="journal article" date="2024" name="Proc. Natl. Acad. Sci. U.S.A.">
        <title>Extraordinary preservation of gene collinearity over three hundred million years revealed in homosporous lycophytes.</title>
        <authorList>
            <person name="Li C."/>
            <person name="Wickell D."/>
            <person name="Kuo L.Y."/>
            <person name="Chen X."/>
            <person name="Nie B."/>
            <person name="Liao X."/>
            <person name="Peng D."/>
            <person name="Ji J."/>
            <person name="Jenkins J."/>
            <person name="Williams M."/>
            <person name="Shu S."/>
            <person name="Plott C."/>
            <person name="Barry K."/>
            <person name="Rajasekar S."/>
            <person name="Grimwood J."/>
            <person name="Han X."/>
            <person name="Sun S."/>
            <person name="Hou Z."/>
            <person name="He W."/>
            <person name="Dai G."/>
            <person name="Sun C."/>
            <person name="Schmutz J."/>
            <person name="Leebens-Mack J.H."/>
            <person name="Li F.W."/>
            <person name="Wang L."/>
        </authorList>
    </citation>
    <scope>NUCLEOTIDE SEQUENCE [LARGE SCALE GENOMIC DNA]</scope>
    <source>
        <strain evidence="2">cv. PW_Plant_1</strain>
    </source>
</reference>
<comment type="caution">
    <text evidence="1">The sequence shown here is derived from an EMBL/GenBank/DDBJ whole genome shotgun (WGS) entry which is preliminary data.</text>
</comment>
<name>A0ACC2BTB5_DIPCM</name>
<protein>
    <submittedName>
        <fullName evidence="1">Uncharacterized protein</fullName>
    </submittedName>
</protein>
<dbReference type="Proteomes" id="UP001162992">
    <property type="component" value="Chromosome 13"/>
</dbReference>
<organism evidence="1 2">
    <name type="scientific">Diphasiastrum complanatum</name>
    <name type="common">Issler's clubmoss</name>
    <name type="synonym">Lycopodium complanatum</name>
    <dbReference type="NCBI Taxonomy" id="34168"/>
    <lineage>
        <taxon>Eukaryota</taxon>
        <taxon>Viridiplantae</taxon>
        <taxon>Streptophyta</taxon>
        <taxon>Embryophyta</taxon>
        <taxon>Tracheophyta</taxon>
        <taxon>Lycopodiopsida</taxon>
        <taxon>Lycopodiales</taxon>
        <taxon>Lycopodiaceae</taxon>
        <taxon>Lycopodioideae</taxon>
        <taxon>Diphasiastrum</taxon>
    </lineage>
</organism>
<sequence>MATMIAGARLEAMQQQSLLHSHLRASPCLSPTRLSSTPFILFPPIHLNPPRFPCNCSAAAAQQQQKKKNDEGKKAQAHKSTFSCHTAITASAAGLLPLLLNAKEAWAVSGEFGLLEGRSLSLVHPIVMGGLFVYTLWAGYLGWQWRSIRTIQDEINELKKQVKPKEEGGAATPPSSVEVKINELTEARKQLLKGGYRDRHFNAGSILLAFGVVEAIGGSLNTWFRTGKLFPGPHLFAGAGITALWALAAALVPAMQKGSETARSLHIALNAVNVLLFLWQIPTGLEIVLKVLEFTKWP</sequence>
<keyword evidence="2" id="KW-1185">Reference proteome</keyword>
<gene>
    <name evidence="1" type="ORF">O6H91_13G019300</name>
</gene>
<accession>A0ACC2BTB5</accession>